<organism evidence="1 2">
    <name type="scientific">Triticum urartu</name>
    <name type="common">Red wild einkorn</name>
    <name type="synonym">Crithodium urartu</name>
    <dbReference type="NCBI Taxonomy" id="4572"/>
    <lineage>
        <taxon>Eukaryota</taxon>
        <taxon>Viridiplantae</taxon>
        <taxon>Streptophyta</taxon>
        <taxon>Embryophyta</taxon>
        <taxon>Tracheophyta</taxon>
        <taxon>Spermatophyta</taxon>
        <taxon>Magnoliopsida</taxon>
        <taxon>Liliopsida</taxon>
        <taxon>Poales</taxon>
        <taxon>Poaceae</taxon>
        <taxon>BOP clade</taxon>
        <taxon>Pooideae</taxon>
        <taxon>Triticodae</taxon>
        <taxon>Triticeae</taxon>
        <taxon>Triticinae</taxon>
        <taxon>Triticum</taxon>
    </lineage>
</organism>
<accession>A0A8R7RA24</accession>
<proteinExistence type="predicted"/>
<keyword evidence="2" id="KW-1185">Reference proteome</keyword>
<sequence length="235" mass="25450">MKRVLDEDRWRVVDVQTGVKMKSRASLAPLNKRRLKARLAVVTRHRPGHARPCNTPIFMTMVQADKDDLEGACVTSAVVTAGHGAEHRAPIAVVHQGGRLQLPPAARHGVPNDERHGSIGHFANENAAMTAVQRSVAQPVVVGDARTKFGGGEKVWDVIFRLRAGVEVEGIKEAQHGGSSVVLVVAAAESSAGEEAEPALAGEGGAHEVLGLVRRKAEEDLLEELVQQRRRRRRH</sequence>
<dbReference type="Gramene" id="TuG1812S0002608400.01.T01">
    <property type="protein sequence ID" value="TuG1812S0002608400.01.T01"/>
    <property type="gene ID" value="TuG1812S0002608400.01"/>
</dbReference>
<protein>
    <submittedName>
        <fullName evidence="1">Uncharacterized protein</fullName>
    </submittedName>
</protein>
<reference evidence="1" key="2">
    <citation type="submission" date="2022-06" db="UniProtKB">
        <authorList>
            <consortium name="EnsemblPlants"/>
        </authorList>
    </citation>
    <scope>IDENTIFICATION</scope>
</reference>
<name>A0A8R7RA24_TRIUA</name>
<evidence type="ECO:0000313" key="1">
    <source>
        <dbReference type="EnsemblPlants" id="TuG1812S0002608400.01.T01"/>
    </source>
</evidence>
<reference evidence="2" key="1">
    <citation type="journal article" date="2013" name="Nature">
        <title>Draft genome of the wheat A-genome progenitor Triticum urartu.</title>
        <authorList>
            <person name="Ling H.Q."/>
            <person name="Zhao S."/>
            <person name="Liu D."/>
            <person name="Wang J."/>
            <person name="Sun H."/>
            <person name="Zhang C."/>
            <person name="Fan H."/>
            <person name="Li D."/>
            <person name="Dong L."/>
            <person name="Tao Y."/>
            <person name="Gao C."/>
            <person name="Wu H."/>
            <person name="Li Y."/>
            <person name="Cui Y."/>
            <person name="Guo X."/>
            <person name="Zheng S."/>
            <person name="Wang B."/>
            <person name="Yu K."/>
            <person name="Liang Q."/>
            <person name="Yang W."/>
            <person name="Lou X."/>
            <person name="Chen J."/>
            <person name="Feng M."/>
            <person name="Jian J."/>
            <person name="Zhang X."/>
            <person name="Luo G."/>
            <person name="Jiang Y."/>
            <person name="Liu J."/>
            <person name="Wang Z."/>
            <person name="Sha Y."/>
            <person name="Zhang B."/>
            <person name="Wu H."/>
            <person name="Tang D."/>
            <person name="Shen Q."/>
            <person name="Xue P."/>
            <person name="Zou S."/>
            <person name="Wang X."/>
            <person name="Liu X."/>
            <person name="Wang F."/>
            <person name="Yang Y."/>
            <person name="An X."/>
            <person name="Dong Z."/>
            <person name="Zhang K."/>
            <person name="Zhang X."/>
            <person name="Luo M.C."/>
            <person name="Dvorak J."/>
            <person name="Tong Y."/>
            <person name="Wang J."/>
            <person name="Yang H."/>
            <person name="Li Z."/>
            <person name="Wang D."/>
            <person name="Zhang A."/>
            <person name="Wang J."/>
        </authorList>
    </citation>
    <scope>NUCLEOTIDE SEQUENCE</scope>
    <source>
        <strain evidence="2">cv. G1812</strain>
    </source>
</reference>
<evidence type="ECO:0000313" key="2">
    <source>
        <dbReference type="Proteomes" id="UP000015106"/>
    </source>
</evidence>
<dbReference type="AlphaFoldDB" id="A0A8R7RA24"/>
<dbReference type="EnsemblPlants" id="TuG1812S0002608400.01.T01">
    <property type="protein sequence ID" value="TuG1812S0002608400.01.T01"/>
    <property type="gene ID" value="TuG1812S0002608400.01"/>
</dbReference>
<dbReference type="Proteomes" id="UP000015106">
    <property type="component" value="Unassembled WGS sequence"/>
</dbReference>